<feature type="chain" id="PRO_5031458334" evidence="6">
    <location>
        <begin position="25"/>
        <end position="273"/>
    </location>
</feature>
<accession>A0A7X3MRN4</accession>
<protein>
    <submittedName>
        <fullName evidence="7">MipA/OmpV family protein</fullName>
    </submittedName>
</protein>
<reference evidence="7 8" key="1">
    <citation type="submission" date="2019-12" db="EMBL/GenBank/DDBJ databases">
        <authorList>
            <person name="Yuan C.-G."/>
        </authorList>
    </citation>
    <scope>NUCLEOTIDE SEQUENCE [LARGE SCALE GENOMIC DNA]</scope>
    <source>
        <strain evidence="7 8">KCTC 23863</strain>
    </source>
</reference>
<sequence length="273" mass="29466">MRFPKPLAFATLFITGTASISAQAADPVFTILPESPSGWIVTLKGNLRAQPTYPGADDLSFIGYPSFSLRRAGTVERFSAPDDGLSFSFLDDSTLRFGAVGRFVGGRYLEDDRRLLGLNKIKWAVEPGLFVEYWPVDFLRARAEIRHGINGHDGFVADLGLDAVQTFGAFTLSAGPRLSLGDSEFTRTYFGVTPEEAALNGQVEAYRPSGGITSVGATASASYVWSEQWTTTAFVSYRRLVGDAADSPIVRTFGSENQVGLGLTASYSFGIGR</sequence>
<dbReference type="Pfam" id="PF06629">
    <property type="entry name" value="MipA"/>
    <property type="match status" value="1"/>
</dbReference>
<dbReference type="PANTHER" id="PTHR38776">
    <property type="entry name" value="MLTA-INTERACTING PROTEIN-RELATED"/>
    <property type="match status" value="1"/>
</dbReference>
<comment type="caution">
    <text evidence="7">The sequence shown here is derived from an EMBL/GenBank/DDBJ whole genome shotgun (WGS) entry which is preliminary data.</text>
</comment>
<dbReference type="AlphaFoldDB" id="A0A7X3MRN4"/>
<dbReference type="InterPro" id="IPR010583">
    <property type="entry name" value="MipA"/>
</dbReference>
<evidence type="ECO:0000256" key="1">
    <source>
        <dbReference type="ARBA" id="ARBA00004442"/>
    </source>
</evidence>
<evidence type="ECO:0000313" key="8">
    <source>
        <dbReference type="Proteomes" id="UP000436483"/>
    </source>
</evidence>
<reference evidence="7 8" key="2">
    <citation type="submission" date="2020-01" db="EMBL/GenBank/DDBJ databases">
        <title>Microvirga sp. nov., an arsenate reduction bacterium isolated from Tibet hotspring sediments.</title>
        <authorList>
            <person name="Xian W.-D."/>
            <person name="Li W.-J."/>
        </authorList>
    </citation>
    <scope>NUCLEOTIDE SEQUENCE [LARGE SCALE GENOMIC DNA]</scope>
    <source>
        <strain evidence="7 8">KCTC 23863</strain>
    </source>
</reference>
<proteinExistence type="inferred from homology"/>
<dbReference type="RefSeq" id="WP_160884554.1">
    <property type="nucleotide sequence ID" value="NZ_WURB01000006.1"/>
</dbReference>
<name>A0A7X3MRN4_9HYPH</name>
<keyword evidence="4" id="KW-0472">Membrane</keyword>
<evidence type="ECO:0000256" key="2">
    <source>
        <dbReference type="ARBA" id="ARBA00005722"/>
    </source>
</evidence>
<feature type="signal peptide" evidence="6">
    <location>
        <begin position="1"/>
        <end position="24"/>
    </location>
</feature>
<keyword evidence="3 6" id="KW-0732">Signal</keyword>
<dbReference type="Proteomes" id="UP000436483">
    <property type="component" value="Unassembled WGS sequence"/>
</dbReference>
<comment type="similarity">
    <text evidence="2">Belongs to the MipA/OmpV family.</text>
</comment>
<keyword evidence="8" id="KW-1185">Reference proteome</keyword>
<keyword evidence="5" id="KW-0998">Cell outer membrane</keyword>
<evidence type="ECO:0000256" key="6">
    <source>
        <dbReference type="SAM" id="SignalP"/>
    </source>
</evidence>
<organism evidence="7 8">
    <name type="scientific">Microvirga makkahensis</name>
    <dbReference type="NCBI Taxonomy" id="1128670"/>
    <lineage>
        <taxon>Bacteria</taxon>
        <taxon>Pseudomonadati</taxon>
        <taxon>Pseudomonadota</taxon>
        <taxon>Alphaproteobacteria</taxon>
        <taxon>Hyphomicrobiales</taxon>
        <taxon>Methylobacteriaceae</taxon>
        <taxon>Microvirga</taxon>
    </lineage>
</organism>
<dbReference type="PANTHER" id="PTHR38776:SF1">
    <property type="entry name" value="MLTA-INTERACTING PROTEIN-RELATED"/>
    <property type="match status" value="1"/>
</dbReference>
<evidence type="ECO:0000256" key="3">
    <source>
        <dbReference type="ARBA" id="ARBA00022729"/>
    </source>
</evidence>
<dbReference type="OrthoDB" id="5462484at2"/>
<dbReference type="EMBL" id="WURB01000006">
    <property type="protein sequence ID" value="MXQ11969.1"/>
    <property type="molecule type" value="Genomic_DNA"/>
</dbReference>
<evidence type="ECO:0000256" key="5">
    <source>
        <dbReference type="ARBA" id="ARBA00023237"/>
    </source>
</evidence>
<evidence type="ECO:0000313" key="7">
    <source>
        <dbReference type="EMBL" id="MXQ11969.1"/>
    </source>
</evidence>
<gene>
    <name evidence="7" type="ORF">GR328_10940</name>
</gene>
<evidence type="ECO:0000256" key="4">
    <source>
        <dbReference type="ARBA" id="ARBA00023136"/>
    </source>
</evidence>
<dbReference type="GO" id="GO:0009279">
    <property type="term" value="C:cell outer membrane"/>
    <property type="evidence" value="ECO:0007669"/>
    <property type="project" value="UniProtKB-SubCell"/>
</dbReference>
<comment type="subcellular location">
    <subcellularLocation>
        <location evidence="1">Cell outer membrane</location>
    </subcellularLocation>
</comment>